<dbReference type="Pfam" id="PF12716">
    <property type="entry name" value="Apq12"/>
    <property type="match status" value="1"/>
</dbReference>
<dbReference type="Proteomes" id="UP001345827">
    <property type="component" value="Unassembled WGS sequence"/>
</dbReference>
<keyword evidence="2" id="KW-0812">Transmembrane</keyword>
<feature type="transmembrane region" description="Helical" evidence="2">
    <location>
        <begin position="80"/>
        <end position="103"/>
    </location>
</feature>
<feature type="transmembrane region" description="Helical" evidence="2">
    <location>
        <begin position="43"/>
        <end position="68"/>
    </location>
</feature>
<feature type="region of interest" description="Disordered" evidence="1">
    <location>
        <begin position="155"/>
        <end position="185"/>
    </location>
</feature>
<evidence type="ECO:0000313" key="4">
    <source>
        <dbReference type="Proteomes" id="UP001345827"/>
    </source>
</evidence>
<keyword evidence="4" id="KW-1185">Reference proteome</keyword>
<reference evidence="3 4" key="1">
    <citation type="submission" date="2023-06" db="EMBL/GenBank/DDBJ databases">
        <title>Black Yeasts Isolated from many extreme environments.</title>
        <authorList>
            <person name="Coleine C."/>
            <person name="Stajich J.E."/>
            <person name="Selbmann L."/>
        </authorList>
    </citation>
    <scope>NUCLEOTIDE SEQUENCE [LARGE SCALE GENOMIC DNA]</scope>
    <source>
        <strain evidence="3 4">CCFEE 5887</strain>
    </source>
</reference>
<evidence type="ECO:0000313" key="3">
    <source>
        <dbReference type="EMBL" id="KAK5540016.1"/>
    </source>
</evidence>
<keyword evidence="2" id="KW-0472">Membrane</keyword>
<accession>A0AAV9QC49</accession>
<sequence>MAPQQQPTLPPFISNLLHDVYDSYISPLLPGPLQYISSQLTPILSSAVAAATSGDIVSLAAFVVVLYLTLKIADYVRRSVMAWVFFAIKIVLVFALINVAFYVNRVGMLKAFGDAEWVVGLLWGFVEDKVMSASGGAKDNNKTGPFAYYGGGRQQVPIVGGKKRRGGTRAQSKAQMAEQKKKKRL</sequence>
<proteinExistence type="predicted"/>
<evidence type="ECO:0000256" key="1">
    <source>
        <dbReference type="SAM" id="MobiDB-lite"/>
    </source>
</evidence>
<dbReference type="EMBL" id="JAXLQG010000005">
    <property type="protein sequence ID" value="KAK5540016.1"/>
    <property type="molecule type" value="Genomic_DNA"/>
</dbReference>
<evidence type="ECO:0008006" key="5">
    <source>
        <dbReference type="Google" id="ProtNLM"/>
    </source>
</evidence>
<evidence type="ECO:0000256" key="2">
    <source>
        <dbReference type="SAM" id="Phobius"/>
    </source>
</evidence>
<gene>
    <name evidence="3" type="ORF">LTR25_003721</name>
</gene>
<dbReference type="AlphaFoldDB" id="A0AAV9QC49"/>
<dbReference type="InterPro" id="IPR024316">
    <property type="entry name" value="APQ12"/>
</dbReference>
<keyword evidence="2" id="KW-1133">Transmembrane helix</keyword>
<name>A0AAV9QC49_9PEZI</name>
<protein>
    <recommendedName>
        <fullName evidence="5">Nuclear pore assembly and biogenesis-domain-containing protein</fullName>
    </recommendedName>
</protein>
<comment type="caution">
    <text evidence="3">The sequence shown here is derived from an EMBL/GenBank/DDBJ whole genome shotgun (WGS) entry which is preliminary data.</text>
</comment>
<organism evidence="3 4">
    <name type="scientific">Vermiconidia calcicola</name>
    <dbReference type="NCBI Taxonomy" id="1690605"/>
    <lineage>
        <taxon>Eukaryota</taxon>
        <taxon>Fungi</taxon>
        <taxon>Dikarya</taxon>
        <taxon>Ascomycota</taxon>
        <taxon>Pezizomycotina</taxon>
        <taxon>Dothideomycetes</taxon>
        <taxon>Dothideomycetidae</taxon>
        <taxon>Mycosphaerellales</taxon>
        <taxon>Extremaceae</taxon>
        <taxon>Vermiconidia</taxon>
    </lineage>
</organism>